<feature type="region of interest" description="Disordered" evidence="7">
    <location>
        <begin position="449"/>
        <end position="521"/>
    </location>
</feature>
<dbReference type="Proteomes" id="UP001217089">
    <property type="component" value="Unassembled WGS sequence"/>
</dbReference>
<dbReference type="EMBL" id="JARBDR010000337">
    <property type="protein sequence ID" value="KAJ8315578.1"/>
    <property type="molecule type" value="Genomic_DNA"/>
</dbReference>
<evidence type="ECO:0000256" key="6">
    <source>
        <dbReference type="ARBA" id="ARBA00023242"/>
    </source>
</evidence>
<evidence type="ECO:0000313" key="9">
    <source>
        <dbReference type="EMBL" id="KAJ8315578.1"/>
    </source>
</evidence>
<keyword evidence="6" id="KW-0539">Nucleus</keyword>
<evidence type="ECO:0000259" key="8">
    <source>
        <dbReference type="PROSITE" id="PS50112"/>
    </source>
</evidence>
<organism evidence="9 10">
    <name type="scientific">Tegillarca granosa</name>
    <name type="common">Malaysian cockle</name>
    <name type="synonym">Anadara granosa</name>
    <dbReference type="NCBI Taxonomy" id="220873"/>
    <lineage>
        <taxon>Eukaryota</taxon>
        <taxon>Metazoa</taxon>
        <taxon>Spiralia</taxon>
        <taxon>Lophotrochozoa</taxon>
        <taxon>Mollusca</taxon>
        <taxon>Bivalvia</taxon>
        <taxon>Autobranchia</taxon>
        <taxon>Pteriomorphia</taxon>
        <taxon>Arcoida</taxon>
        <taxon>Arcoidea</taxon>
        <taxon>Arcidae</taxon>
        <taxon>Tegillarca</taxon>
    </lineage>
</organism>
<feature type="domain" description="PAS" evidence="8">
    <location>
        <begin position="63"/>
        <end position="99"/>
    </location>
</feature>
<keyword evidence="10" id="KW-1185">Reference proteome</keyword>
<dbReference type="PANTHER" id="PTHR10649">
    <property type="entry name" value="ARYL HYDROCARBON RECEPTOR"/>
    <property type="match status" value="1"/>
</dbReference>
<keyword evidence="3" id="KW-0238">DNA-binding</keyword>
<feature type="compositionally biased region" description="Low complexity" evidence="7">
    <location>
        <begin position="455"/>
        <end position="464"/>
    </location>
</feature>
<feature type="compositionally biased region" description="Polar residues" evidence="7">
    <location>
        <begin position="465"/>
        <end position="513"/>
    </location>
</feature>
<keyword evidence="4" id="KW-0010">Activator</keyword>
<evidence type="ECO:0000256" key="7">
    <source>
        <dbReference type="SAM" id="MobiDB-lite"/>
    </source>
</evidence>
<evidence type="ECO:0000313" key="10">
    <source>
        <dbReference type="Proteomes" id="UP001217089"/>
    </source>
</evidence>
<evidence type="ECO:0000256" key="1">
    <source>
        <dbReference type="ARBA" id="ARBA00004123"/>
    </source>
</evidence>
<protein>
    <recommendedName>
        <fullName evidence="8">PAS domain-containing protein</fullName>
    </recommendedName>
</protein>
<evidence type="ECO:0000256" key="5">
    <source>
        <dbReference type="ARBA" id="ARBA00023163"/>
    </source>
</evidence>
<gene>
    <name evidence="9" type="ORF">KUTeg_007728</name>
</gene>
<dbReference type="Pfam" id="PF08447">
    <property type="entry name" value="PAS_3"/>
    <property type="match status" value="1"/>
</dbReference>
<sequence>MVGSEYYMVRMFDQRSHNSACLPHAVHSVHFHCLIYQSRELTFKSKHKMDFSPMSMDSRGKMMFGFSDRELATKSGYDLIHPDDLSYFSAAHQELIKTGSSGLIAYRWSTKDFRWLWLQSSCKVIYKNSKPDFVICTHRQLTDDEGQDLFHKRGNEFKLPYPLLDLDICSGFDFPNDDLITKMKNGKNKKQKNQVREFIQSPVRKRKGACRENVNGLNGYNGYPQYNGYDAGEFKPPDIIYPYPANNIIEPDIYRSHGYAGFPGSVYPPPEPYRLDTEKHGYTNGYYLDPHRQYQHTLSYHGNGYPDFINPATKYSYDVSKYGLDGYSLDLAKKVHYGDELTRYDNDFRKYAYDYGNDRLPTRLNGALEPVDLRSSSMYTGGALVNGVDSMVGHPSCLSSSTLFKSDSIQGQNLLSKETKVIRSPSDVIQNQGITTSMPLQHSSVIKNTASPRTSQHNSQSSNSDQMGSPPLNNYSSVGRVNVINNGATWNQCSKSGQSLHPSPNSTPRSENAGSPKHNGLLMKSDNGMHTSSPVNGATPASVIHTPVTNRSPPNRSCDKQPLVGGIPVPVVKSPWIHGYPSHNSYGDPKDWAAVPSSDMYSCHQKPRGIITEAISHKVTLP</sequence>
<comment type="caution">
    <text evidence="9">The sequence shown here is derived from an EMBL/GenBank/DDBJ whole genome shotgun (WGS) entry which is preliminary data.</text>
</comment>
<dbReference type="InterPro" id="IPR000014">
    <property type="entry name" value="PAS"/>
</dbReference>
<evidence type="ECO:0000256" key="3">
    <source>
        <dbReference type="ARBA" id="ARBA00023125"/>
    </source>
</evidence>
<proteinExistence type="predicted"/>
<accession>A0ABQ9FE23</accession>
<dbReference type="InterPro" id="IPR013655">
    <property type="entry name" value="PAS_fold_3"/>
</dbReference>
<dbReference type="CDD" id="cd00130">
    <property type="entry name" value="PAS"/>
    <property type="match status" value="1"/>
</dbReference>
<keyword evidence="5" id="KW-0804">Transcription</keyword>
<dbReference type="SUPFAM" id="SSF55785">
    <property type="entry name" value="PYP-like sensor domain (PAS domain)"/>
    <property type="match status" value="1"/>
</dbReference>
<comment type="subcellular location">
    <subcellularLocation>
        <location evidence="1">Nucleus</location>
    </subcellularLocation>
</comment>
<evidence type="ECO:0000256" key="4">
    <source>
        <dbReference type="ARBA" id="ARBA00023159"/>
    </source>
</evidence>
<keyword evidence="2" id="KW-0805">Transcription regulation</keyword>
<dbReference type="PANTHER" id="PTHR10649:SF12">
    <property type="entry name" value="SPINELESS, ISOFORM C"/>
    <property type="match status" value="1"/>
</dbReference>
<evidence type="ECO:0000256" key="2">
    <source>
        <dbReference type="ARBA" id="ARBA00023015"/>
    </source>
</evidence>
<dbReference type="Gene3D" id="3.30.450.20">
    <property type="entry name" value="PAS domain"/>
    <property type="match status" value="1"/>
</dbReference>
<dbReference type="InterPro" id="IPR035965">
    <property type="entry name" value="PAS-like_dom_sf"/>
</dbReference>
<name>A0ABQ9FE23_TEGGR</name>
<reference evidence="9 10" key="1">
    <citation type="submission" date="2022-12" db="EMBL/GenBank/DDBJ databases">
        <title>Chromosome-level genome of Tegillarca granosa.</title>
        <authorList>
            <person name="Kim J."/>
        </authorList>
    </citation>
    <scope>NUCLEOTIDE SEQUENCE [LARGE SCALE GENOMIC DNA]</scope>
    <source>
        <strain evidence="9">Teg-2019</strain>
        <tissue evidence="9">Adductor muscle</tissue>
    </source>
</reference>
<dbReference type="PROSITE" id="PS50112">
    <property type="entry name" value="PAS"/>
    <property type="match status" value="1"/>
</dbReference>
<dbReference type="InterPro" id="IPR039091">
    <property type="entry name" value="AHR/AHRR"/>
</dbReference>